<reference evidence="1" key="1">
    <citation type="submission" date="2014-05" db="EMBL/GenBank/DDBJ databases">
        <authorList>
            <person name="Chronopoulou M."/>
        </authorList>
    </citation>
    <scope>NUCLEOTIDE SEQUENCE</scope>
    <source>
        <tissue evidence="1">Whole organism</tissue>
    </source>
</reference>
<sequence>KYRILIIGYERSYNTFAFRVNSYLILRTSKFLTLPTFCLKVCNTNFDIPIIILGY</sequence>
<accession>A0A0K2UN49</accession>
<name>A0A0K2UN49_LEPSM</name>
<dbReference type="AlphaFoldDB" id="A0A0K2UN49"/>
<feature type="non-terminal residue" evidence="1">
    <location>
        <position position="1"/>
    </location>
</feature>
<evidence type="ECO:0000313" key="1">
    <source>
        <dbReference type="EMBL" id="CDW39287.1"/>
    </source>
</evidence>
<proteinExistence type="predicted"/>
<organism evidence="1">
    <name type="scientific">Lepeophtheirus salmonis</name>
    <name type="common">Salmon louse</name>
    <name type="synonym">Caligus salmonis</name>
    <dbReference type="NCBI Taxonomy" id="72036"/>
    <lineage>
        <taxon>Eukaryota</taxon>
        <taxon>Metazoa</taxon>
        <taxon>Ecdysozoa</taxon>
        <taxon>Arthropoda</taxon>
        <taxon>Crustacea</taxon>
        <taxon>Multicrustacea</taxon>
        <taxon>Hexanauplia</taxon>
        <taxon>Copepoda</taxon>
        <taxon>Siphonostomatoida</taxon>
        <taxon>Caligidae</taxon>
        <taxon>Lepeophtheirus</taxon>
    </lineage>
</organism>
<dbReference type="EMBL" id="HACA01021926">
    <property type="protein sequence ID" value="CDW39287.1"/>
    <property type="molecule type" value="Transcribed_RNA"/>
</dbReference>
<protein>
    <submittedName>
        <fullName evidence="1">Uncharacterized protein</fullName>
    </submittedName>
</protein>